<dbReference type="SUPFAM" id="SSF46689">
    <property type="entry name" value="Homeodomain-like"/>
    <property type="match status" value="1"/>
</dbReference>
<sequence length="307" mass="33241">MTAAVPIPHYYLYGQLDDDESAAVELDFVHVEPIAKRSGSYDWTIAPHSHPNHYQVLYVAAGGGSIDIEDSRIPVETPCLMSVPVGAIHQIHFLPGTDGTVITASEPFVSQSSHGDARLMEATRLAGVFPLAGTGLDPAQVASCFAELSREFVFSAPGRRPAIMAHFITVLVALMRAQVFAAAPSQPTDRSYALVLRYRDLVEQHFRAERGTEFYASALGVTPARLNAACKTRLGTTASGLLHDRIITEAKRWLIYTGMTVAEIGYALGFEDPAYFSRFFSKRTGVAPGRLREELGAAPPVAPAAPR</sequence>
<dbReference type="CDD" id="cd06999">
    <property type="entry name" value="cupin_HpaA-like_N"/>
    <property type="match status" value="1"/>
</dbReference>
<organism evidence="5 6">
    <name type="scientific">Amaricoccus macauensis</name>
    <dbReference type="NCBI Taxonomy" id="57001"/>
    <lineage>
        <taxon>Bacteria</taxon>
        <taxon>Pseudomonadati</taxon>
        <taxon>Pseudomonadota</taxon>
        <taxon>Alphaproteobacteria</taxon>
        <taxon>Rhodobacterales</taxon>
        <taxon>Paracoccaceae</taxon>
        <taxon>Amaricoccus</taxon>
    </lineage>
</organism>
<dbReference type="Proteomes" id="UP000549457">
    <property type="component" value="Unassembled WGS sequence"/>
</dbReference>
<keyword evidence="6" id="KW-1185">Reference proteome</keyword>
<dbReference type="InterPro" id="IPR047264">
    <property type="entry name" value="Cupin_HpaA-like_N"/>
</dbReference>
<feature type="domain" description="HTH araC/xylS-type" evidence="4">
    <location>
        <begin position="196"/>
        <end position="294"/>
    </location>
</feature>
<dbReference type="RefSeq" id="WP_184152749.1">
    <property type="nucleotide sequence ID" value="NZ_JACHFM010000004.1"/>
</dbReference>
<dbReference type="InterPro" id="IPR009057">
    <property type="entry name" value="Homeodomain-like_sf"/>
</dbReference>
<keyword evidence="2" id="KW-0238">DNA-binding</keyword>
<dbReference type="Gene3D" id="2.60.120.10">
    <property type="entry name" value="Jelly Rolls"/>
    <property type="match status" value="1"/>
</dbReference>
<dbReference type="PROSITE" id="PS01124">
    <property type="entry name" value="HTH_ARAC_FAMILY_2"/>
    <property type="match status" value="1"/>
</dbReference>
<protein>
    <submittedName>
        <fullName evidence="5">AraC family transcriptional activator of pobA</fullName>
    </submittedName>
</protein>
<dbReference type="GO" id="GO:0043565">
    <property type="term" value="F:sequence-specific DNA binding"/>
    <property type="evidence" value="ECO:0007669"/>
    <property type="project" value="InterPro"/>
</dbReference>
<evidence type="ECO:0000256" key="1">
    <source>
        <dbReference type="ARBA" id="ARBA00023015"/>
    </source>
</evidence>
<evidence type="ECO:0000256" key="3">
    <source>
        <dbReference type="ARBA" id="ARBA00023163"/>
    </source>
</evidence>
<comment type="caution">
    <text evidence="5">The sequence shown here is derived from an EMBL/GenBank/DDBJ whole genome shotgun (WGS) entry which is preliminary data.</text>
</comment>
<keyword evidence="1" id="KW-0805">Transcription regulation</keyword>
<dbReference type="InterPro" id="IPR018060">
    <property type="entry name" value="HTH_AraC"/>
</dbReference>
<dbReference type="InterPro" id="IPR003313">
    <property type="entry name" value="AraC-bd"/>
</dbReference>
<dbReference type="PANTHER" id="PTHR43280:SF32">
    <property type="entry name" value="TRANSCRIPTIONAL REGULATORY PROTEIN"/>
    <property type="match status" value="1"/>
</dbReference>
<evidence type="ECO:0000313" key="5">
    <source>
        <dbReference type="EMBL" id="MBB5223573.1"/>
    </source>
</evidence>
<dbReference type="InterPro" id="IPR037923">
    <property type="entry name" value="HTH-like"/>
</dbReference>
<dbReference type="PANTHER" id="PTHR43280">
    <property type="entry name" value="ARAC-FAMILY TRANSCRIPTIONAL REGULATOR"/>
    <property type="match status" value="1"/>
</dbReference>
<evidence type="ECO:0000256" key="2">
    <source>
        <dbReference type="ARBA" id="ARBA00023125"/>
    </source>
</evidence>
<gene>
    <name evidence="5" type="ORF">HNP73_003527</name>
</gene>
<dbReference type="GO" id="GO:0003700">
    <property type="term" value="F:DNA-binding transcription factor activity"/>
    <property type="evidence" value="ECO:0007669"/>
    <property type="project" value="InterPro"/>
</dbReference>
<dbReference type="EMBL" id="JACHFM010000004">
    <property type="protein sequence ID" value="MBB5223573.1"/>
    <property type="molecule type" value="Genomic_DNA"/>
</dbReference>
<dbReference type="AlphaFoldDB" id="A0A840SWE1"/>
<proteinExistence type="predicted"/>
<dbReference type="Gene3D" id="1.10.10.60">
    <property type="entry name" value="Homeodomain-like"/>
    <property type="match status" value="1"/>
</dbReference>
<accession>A0A840SWE1</accession>
<dbReference type="SUPFAM" id="SSF51215">
    <property type="entry name" value="Regulatory protein AraC"/>
    <property type="match status" value="1"/>
</dbReference>
<evidence type="ECO:0000313" key="6">
    <source>
        <dbReference type="Proteomes" id="UP000549457"/>
    </source>
</evidence>
<keyword evidence="3" id="KW-0804">Transcription</keyword>
<reference evidence="5 6" key="1">
    <citation type="submission" date="2020-08" db="EMBL/GenBank/DDBJ databases">
        <title>Genomic Encyclopedia of Type Strains, Phase IV (KMG-IV): sequencing the most valuable type-strain genomes for metagenomic binning, comparative biology and taxonomic classification.</title>
        <authorList>
            <person name="Goeker M."/>
        </authorList>
    </citation>
    <scope>NUCLEOTIDE SEQUENCE [LARGE SCALE GENOMIC DNA]</scope>
    <source>
        <strain evidence="5 6">DSM 101730</strain>
    </source>
</reference>
<dbReference type="Pfam" id="PF12833">
    <property type="entry name" value="HTH_18"/>
    <property type="match status" value="1"/>
</dbReference>
<evidence type="ECO:0000259" key="4">
    <source>
        <dbReference type="PROSITE" id="PS01124"/>
    </source>
</evidence>
<dbReference type="InterPro" id="IPR014710">
    <property type="entry name" value="RmlC-like_jellyroll"/>
</dbReference>
<dbReference type="SMART" id="SM00342">
    <property type="entry name" value="HTH_ARAC"/>
    <property type="match status" value="1"/>
</dbReference>
<dbReference type="Pfam" id="PF02311">
    <property type="entry name" value="AraC_binding"/>
    <property type="match status" value="1"/>
</dbReference>
<name>A0A840SWE1_9RHOB</name>